<keyword evidence="5" id="KW-0119">Carbohydrate metabolism</keyword>
<dbReference type="PROSITE" id="PS50853">
    <property type="entry name" value="FN3"/>
    <property type="match status" value="1"/>
</dbReference>
<comment type="caution">
    <text evidence="8">The sequence shown here is derived from an EMBL/GenBank/DDBJ whole genome shotgun (WGS) entry which is preliminary data.</text>
</comment>
<proteinExistence type="predicted"/>
<dbReference type="InterPro" id="IPR055372">
    <property type="entry name" value="CBM96"/>
</dbReference>
<dbReference type="SUPFAM" id="SSF50998">
    <property type="entry name" value="Quinoprotein alcohol dehydrogenase-like"/>
    <property type="match status" value="1"/>
</dbReference>
<dbReference type="Gene3D" id="2.60.40.10">
    <property type="entry name" value="Immunoglobulins"/>
    <property type="match status" value="1"/>
</dbReference>
<dbReference type="GO" id="GO:0016798">
    <property type="term" value="F:hydrolase activity, acting on glycosyl bonds"/>
    <property type="evidence" value="ECO:0007669"/>
    <property type="project" value="UniProtKB-KW"/>
</dbReference>
<evidence type="ECO:0000313" key="9">
    <source>
        <dbReference type="Proteomes" id="UP001152519"/>
    </source>
</evidence>
<protein>
    <submittedName>
        <fullName evidence="8">Fibronectin type-III domain-containing protein</fullName>
    </submittedName>
</protein>
<dbReference type="InterPro" id="IPR011047">
    <property type="entry name" value="Quinoprotein_ADH-like_sf"/>
</dbReference>
<dbReference type="NCBIfam" id="NF033679">
    <property type="entry name" value="DNRLRE_dom"/>
    <property type="match status" value="1"/>
</dbReference>
<dbReference type="Pfam" id="PF24517">
    <property type="entry name" value="CBM96"/>
    <property type="match status" value="1"/>
</dbReference>
<feature type="chain" id="PRO_5040773357" evidence="6">
    <location>
        <begin position="25"/>
        <end position="686"/>
    </location>
</feature>
<dbReference type="EMBL" id="CAJSLV010000013">
    <property type="protein sequence ID" value="CAG6391340.1"/>
    <property type="molecule type" value="Genomic_DNA"/>
</dbReference>
<gene>
    <name evidence="8" type="ORF">SCOCK_110168</name>
</gene>
<name>A0A9W4E142_9ACTN</name>
<dbReference type="GO" id="GO:0000272">
    <property type="term" value="P:polysaccharide catabolic process"/>
    <property type="evidence" value="ECO:0007669"/>
    <property type="project" value="UniProtKB-KW"/>
</dbReference>
<keyword evidence="3 6" id="KW-0732">Signal</keyword>
<dbReference type="RefSeq" id="WP_251484923.1">
    <property type="nucleotide sequence ID" value="NZ_CAJSLV010000013.1"/>
</dbReference>
<dbReference type="InterPro" id="IPR003961">
    <property type="entry name" value="FN3_dom"/>
</dbReference>
<dbReference type="Proteomes" id="UP001152519">
    <property type="component" value="Unassembled WGS sequence"/>
</dbReference>
<comment type="subcellular location">
    <subcellularLocation>
        <location evidence="1">Secreted</location>
    </subcellularLocation>
</comment>
<keyword evidence="4" id="KW-0378">Hydrolase</keyword>
<evidence type="ECO:0000256" key="6">
    <source>
        <dbReference type="SAM" id="SignalP"/>
    </source>
</evidence>
<evidence type="ECO:0000259" key="7">
    <source>
        <dbReference type="PROSITE" id="PS50853"/>
    </source>
</evidence>
<feature type="domain" description="Fibronectin type-III" evidence="7">
    <location>
        <begin position="421"/>
        <end position="516"/>
    </location>
</feature>
<dbReference type="SUPFAM" id="SSF49265">
    <property type="entry name" value="Fibronectin type III"/>
    <property type="match status" value="1"/>
</dbReference>
<accession>A0A9W4E142</accession>
<keyword evidence="9" id="KW-1185">Reference proteome</keyword>
<dbReference type="InterPro" id="IPR013783">
    <property type="entry name" value="Ig-like_fold"/>
</dbReference>
<keyword evidence="2" id="KW-0964">Secreted</keyword>
<evidence type="ECO:0000256" key="2">
    <source>
        <dbReference type="ARBA" id="ARBA00022525"/>
    </source>
</evidence>
<evidence type="ECO:0000256" key="4">
    <source>
        <dbReference type="ARBA" id="ARBA00023295"/>
    </source>
</evidence>
<evidence type="ECO:0000256" key="5">
    <source>
        <dbReference type="ARBA" id="ARBA00023326"/>
    </source>
</evidence>
<sequence length="686" mass="69677">MRKSSAGAVAVGMAAASMVGFSSAGPAGALTGPVAMTADDLPTWQTNGVVWTLAQADGVVFAGGTFSSVRPPGAAAGTGEQQALNFQAFDAASGAPTSCRLSFTVGSGIATVRALAVSPDKSTLYAGGTFGSVNGTPVSNLAAIDIATCTVQPDFKVSVSAQVRGIAVAGGTVYFGGNFTSVGGQTRQHFAAVDSATGALRAFAPAADDDGKALLLTPDGSKVVLGGDFATVNGADSHALAVVDATTGANVRTYPGFIPPTSTVQDLAADATGFYTGNEGTGGGVFDGRIAVDFATLNQRWRDTCLGATQAVQVYKGVLYSASHGHDCSSMGGFPQMPDRQHLLAESVGNPRPLLSWFPDTDDGPAGTEQIGPRALTTASKGGTDYLWVGGEFTRIASNGNRPQQGLVRFANTPDTRSPSVPQAVTAALSTRGAVRLSWQASLDLDDSALTYTIYRNGAKIGTVSASSTFWIRPTVGLADTTTEPGTTYVYQVAASDAAGNTSARSTAASVTTYGTATSTTLTVEDSADTYVNAGAPSVVYGAAQQLAVRGSSEYDAYLRFDLPAAPEGMVLTGAQLTLRTSADAAANSTDPVTVQHVTGSWTEADTTWTTRPDVDPAAVGTVPAPAAAAEADYSAALALPSLAAALGGPYDLALTSAGTDSAWFWSREVPGGSGRPQLILTFSRP</sequence>
<dbReference type="InterPro" id="IPR036116">
    <property type="entry name" value="FN3_sf"/>
</dbReference>
<dbReference type="GO" id="GO:0005576">
    <property type="term" value="C:extracellular region"/>
    <property type="evidence" value="ECO:0007669"/>
    <property type="project" value="UniProtKB-SubCell"/>
</dbReference>
<keyword evidence="4" id="KW-0326">Glycosidase</keyword>
<dbReference type="CDD" id="cd00063">
    <property type="entry name" value="FN3"/>
    <property type="match status" value="1"/>
</dbReference>
<evidence type="ECO:0000256" key="1">
    <source>
        <dbReference type="ARBA" id="ARBA00004613"/>
    </source>
</evidence>
<reference evidence="8" key="1">
    <citation type="submission" date="2021-05" db="EMBL/GenBank/DDBJ databases">
        <authorList>
            <person name="Arsene-Ploetze F."/>
        </authorList>
    </citation>
    <scope>NUCLEOTIDE SEQUENCE</scope>
    <source>
        <strain evidence="8">DSM 42138</strain>
    </source>
</reference>
<dbReference type="AlphaFoldDB" id="A0A9W4E142"/>
<organism evidence="8 9">
    <name type="scientific">Actinacidiphila cocklensis</name>
    <dbReference type="NCBI Taxonomy" id="887465"/>
    <lineage>
        <taxon>Bacteria</taxon>
        <taxon>Bacillati</taxon>
        <taxon>Actinomycetota</taxon>
        <taxon>Actinomycetes</taxon>
        <taxon>Kitasatosporales</taxon>
        <taxon>Streptomycetaceae</taxon>
        <taxon>Actinacidiphila</taxon>
    </lineage>
</organism>
<dbReference type="SMART" id="SM00060">
    <property type="entry name" value="FN3"/>
    <property type="match status" value="1"/>
</dbReference>
<evidence type="ECO:0000256" key="3">
    <source>
        <dbReference type="ARBA" id="ARBA00022729"/>
    </source>
</evidence>
<keyword evidence="5" id="KW-0624">Polysaccharide degradation</keyword>
<evidence type="ECO:0000313" key="8">
    <source>
        <dbReference type="EMBL" id="CAG6391340.1"/>
    </source>
</evidence>
<feature type="signal peptide" evidence="6">
    <location>
        <begin position="1"/>
        <end position="24"/>
    </location>
</feature>